<keyword evidence="4" id="KW-1185">Reference proteome</keyword>
<organism evidence="3 4">
    <name type="scientific">Thalassolituus marinus</name>
    <dbReference type="NCBI Taxonomy" id="671053"/>
    <lineage>
        <taxon>Bacteria</taxon>
        <taxon>Pseudomonadati</taxon>
        <taxon>Pseudomonadota</taxon>
        <taxon>Gammaproteobacteria</taxon>
        <taxon>Oceanospirillales</taxon>
        <taxon>Oceanospirillaceae</taxon>
        <taxon>Thalassolituus</taxon>
    </lineage>
</organism>
<evidence type="ECO:0000313" key="4">
    <source>
        <dbReference type="Proteomes" id="UP000714380"/>
    </source>
</evidence>
<dbReference type="PANTHER" id="PTHR43689">
    <property type="entry name" value="HYDROLASE"/>
    <property type="match status" value="1"/>
</dbReference>
<evidence type="ECO:0000313" key="3">
    <source>
        <dbReference type="EMBL" id="MCA6064936.1"/>
    </source>
</evidence>
<keyword evidence="1" id="KW-0812">Transmembrane</keyword>
<gene>
    <name evidence="3" type="ORF">I9W95_15110</name>
</gene>
<sequence>MLNTLWQSMTAEVGAIPLEELRPRLETAESRYLDLQGMQVHYRDTGGSDKPVLILLHGIFSSLHTWNDWSEILRDDYRVISIDMPNFGLTGAHPKGMFRFIYSDFLNDFTDALHIRECYMAGNSLGGWMTWEFAARFPQKVRKLVLIDSAGFFFVPPAGLIGMGLPMAGWMMSHSYLPRRVMYSSIRSTYARPERLSKEVLNRYYELMLRPGNRAAGSAVLRFIRNRAGFDNSFLSEIRQPVLVMWGAQDGWIPPDHAKRFGRRIPHAEVIMYDDCGHMPMEELPQASAADCRRFLQS</sequence>
<dbReference type="InterPro" id="IPR000073">
    <property type="entry name" value="AB_hydrolase_1"/>
</dbReference>
<protein>
    <submittedName>
        <fullName evidence="3">Alpha/beta hydrolase</fullName>
    </submittedName>
</protein>
<reference evidence="3 4" key="1">
    <citation type="submission" date="2020-12" db="EMBL/GenBank/DDBJ databases">
        <title>Novel Thalassolituus-related marine hydrocarbonoclastic bacteria mediated algae-derived hydrocarbons mineralization in twilight zone of the northern South China Sea.</title>
        <authorList>
            <person name="Dong C."/>
        </authorList>
    </citation>
    <scope>NUCLEOTIDE SEQUENCE [LARGE SCALE GENOMIC DNA]</scope>
    <source>
        <strain evidence="3 4">IMCC1826</strain>
    </source>
</reference>
<proteinExistence type="predicted"/>
<dbReference type="InterPro" id="IPR029058">
    <property type="entry name" value="AB_hydrolase_fold"/>
</dbReference>
<dbReference type="GO" id="GO:0016787">
    <property type="term" value="F:hydrolase activity"/>
    <property type="evidence" value="ECO:0007669"/>
    <property type="project" value="UniProtKB-KW"/>
</dbReference>
<dbReference type="Proteomes" id="UP000714380">
    <property type="component" value="Unassembled WGS sequence"/>
</dbReference>
<dbReference type="PANTHER" id="PTHR43689:SF8">
    <property type="entry name" value="ALPHA_BETA-HYDROLASES SUPERFAMILY PROTEIN"/>
    <property type="match status" value="1"/>
</dbReference>
<evidence type="ECO:0000259" key="2">
    <source>
        <dbReference type="Pfam" id="PF00561"/>
    </source>
</evidence>
<dbReference type="Pfam" id="PF00561">
    <property type="entry name" value="Abhydrolase_1"/>
    <property type="match status" value="1"/>
</dbReference>
<feature type="domain" description="AB hydrolase-1" evidence="2">
    <location>
        <begin position="51"/>
        <end position="283"/>
    </location>
</feature>
<name>A0ABS7ZX06_9GAMM</name>
<keyword evidence="1" id="KW-1133">Transmembrane helix</keyword>
<comment type="caution">
    <text evidence="3">The sequence shown here is derived from an EMBL/GenBank/DDBJ whole genome shotgun (WGS) entry which is preliminary data.</text>
</comment>
<accession>A0ABS7ZX06</accession>
<dbReference type="Gene3D" id="3.40.50.1820">
    <property type="entry name" value="alpha/beta hydrolase"/>
    <property type="match status" value="1"/>
</dbReference>
<feature type="transmembrane region" description="Helical" evidence="1">
    <location>
        <begin position="150"/>
        <end position="172"/>
    </location>
</feature>
<keyword evidence="3" id="KW-0378">Hydrolase</keyword>
<evidence type="ECO:0000256" key="1">
    <source>
        <dbReference type="SAM" id="Phobius"/>
    </source>
</evidence>
<dbReference type="PRINTS" id="PR00111">
    <property type="entry name" value="ABHYDROLASE"/>
</dbReference>
<dbReference type="SUPFAM" id="SSF53474">
    <property type="entry name" value="alpha/beta-Hydrolases"/>
    <property type="match status" value="1"/>
</dbReference>
<dbReference type="EMBL" id="JAEDAH010000096">
    <property type="protein sequence ID" value="MCA6064936.1"/>
    <property type="molecule type" value="Genomic_DNA"/>
</dbReference>
<keyword evidence="1" id="KW-0472">Membrane</keyword>
<dbReference type="RefSeq" id="WP_225676388.1">
    <property type="nucleotide sequence ID" value="NZ_JAEDAH010000096.1"/>
</dbReference>